<proteinExistence type="inferred from homology"/>
<dbReference type="PROSITE" id="PS00211">
    <property type="entry name" value="ABC_TRANSPORTER_1"/>
    <property type="match status" value="2"/>
</dbReference>
<keyword evidence="2" id="KW-0813">Transport</keyword>
<dbReference type="InterPro" id="IPR017871">
    <property type="entry name" value="ABC_transporter-like_CS"/>
</dbReference>
<feature type="domain" description="ABC transporter" evidence="5">
    <location>
        <begin position="288"/>
        <end position="542"/>
    </location>
</feature>
<evidence type="ECO:0000256" key="1">
    <source>
        <dbReference type="ARBA" id="ARBA00005417"/>
    </source>
</evidence>
<protein>
    <submittedName>
        <fullName evidence="6">Peptide/nickel transport system ATP-binding protein</fullName>
    </submittedName>
</protein>
<evidence type="ECO:0000259" key="5">
    <source>
        <dbReference type="PROSITE" id="PS50893"/>
    </source>
</evidence>
<dbReference type="NCBIfam" id="NF007739">
    <property type="entry name" value="PRK10419.1"/>
    <property type="match status" value="2"/>
</dbReference>
<keyword evidence="4 6" id="KW-0067">ATP-binding</keyword>
<dbReference type="OrthoDB" id="8036461at2"/>
<name>A0A1N7D1H8_9NOCA</name>
<dbReference type="PANTHER" id="PTHR43776:SF7">
    <property type="entry name" value="D,D-DIPEPTIDE TRANSPORT ATP-BINDING PROTEIN DDPF-RELATED"/>
    <property type="match status" value="1"/>
</dbReference>
<dbReference type="GO" id="GO:0005524">
    <property type="term" value="F:ATP binding"/>
    <property type="evidence" value="ECO:0007669"/>
    <property type="project" value="UniProtKB-KW"/>
</dbReference>
<organism evidence="6 7">
    <name type="scientific">Williamsia sterculiae</name>
    <dbReference type="NCBI Taxonomy" id="1344003"/>
    <lineage>
        <taxon>Bacteria</taxon>
        <taxon>Bacillati</taxon>
        <taxon>Actinomycetota</taxon>
        <taxon>Actinomycetes</taxon>
        <taxon>Mycobacteriales</taxon>
        <taxon>Nocardiaceae</taxon>
        <taxon>Williamsia</taxon>
    </lineage>
</organism>
<dbReference type="InterPro" id="IPR050319">
    <property type="entry name" value="ABC_transp_ATP-bind"/>
</dbReference>
<dbReference type="SMART" id="SM00382">
    <property type="entry name" value="AAA"/>
    <property type="match status" value="2"/>
</dbReference>
<evidence type="ECO:0000256" key="2">
    <source>
        <dbReference type="ARBA" id="ARBA00022448"/>
    </source>
</evidence>
<feature type="domain" description="ABC transporter" evidence="5">
    <location>
        <begin position="12"/>
        <end position="266"/>
    </location>
</feature>
<dbReference type="SUPFAM" id="SSF52540">
    <property type="entry name" value="P-loop containing nucleoside triphosphate hydrolases"/>
    <property type="match status" value="2"/>
</dbReference>
<dbReference type="STRING" id="1344003.SAMN05445060_0501"/>
<keyword evidence="7" id="KW-1185">Reference proteome</keyword>
<dbReference type="InterPro" id="IPR003593">
    <property type="entry name" value="AAA+_ATPase"/>
</dbReference>
<dbReference type="PROSITE" id="PS50893">
    <property type="entry name" value="ABC_TRANSPORTER_2"/>
    <property type="match status" value="2"/>
</dbReference>
<dbReference type="RefSeq" id="WP_076476114.1">
    <property type="nucleotide sequence ID" value="NZ_FTNT01000001.1"/>
</dbReference>
<dbReference type="Pfam" id="PF00005">
    <property type="entry name" value="ABC_tran"/>
    <property type="match status" value="2"/>
</dbReference>
<comment type="similarity">
    <text evidence="1">Belongs to the ABC transporter superfamily.</text>
</comment>
<gene>
    <name evidence="6" type="ORF">SAMN05445060_0501</name>
</gene>
<dbReference type="InterPro" id="IPR027417">
    <property type="entry name" value="P-loop_NTPase"/>
</dbReference>
<evidence type="ECO:0000313" key="6">
    <source>
        <dbReference type="EMBL" id="SIR69564.1"/>
    </source>
</evidence>
<dbReference type="EMBL" id="FTNT01000001">
    <property type="protein sequence ID" value="SIR69564.1"/>
    <property type="molecule type" value="Genomic_DNA"/>
</dbReference>
<dbReference type="NCBIfam" id="NF008453">
    <property type="entry name" value="PRK11308.1"/>
    <property type="match status" value="2"/>
</dbReference>
<dbReference type="InterPro" id="IPR003439">
    <property type="entry name" value="ABC_transporter-like_ATP-bd"/>
</dbReference>
<dbReference type="Proteomes" id="UP000186218">
    <property type="component" value="Unassembled WGS sequence"/>
</dbReference>
<accession>A0A1N7D1H8</accession>
<dbReference type="GO" id="GO:0055085">
    <property type="term" value="P:transmembrane transport"/>
    <property type="evidence" value="ECO:0007669"/>
    <property type="project" value="UniProtKB-ARBA"/>
</dbReference>
<reference evidence="6 7" key="1">
    <citation type="submission" date="2017-01" db="EMBL/GenBank/DDBJ databases">
        <authorList>
            <person name="Mah S.A."/>
            <person name="Swanson W.J."/>
            <person name="Moy G.W."/>
            <person name="Vacquier V.D."/>
        </authorList>
    </citation>
    <scope>NUCLEOTIDE SEQUENCE [LARGE SCALE GENOMIC DNA]</scope>
    <source>
        <strain evidence="6 7">CPCC 203464</strain>
    </source>
</reference>
<keyword evidence="3" id="KW-0547">Nucleotide-binding</keyword>
<dbReference type="PANTHER" id="PTHR43776">
    <property type="entry name" value="TRANSPORT ATP-BINDING PROTEIN"/>
    <property type="match status" value="1"/>
</dbReference>
<evidence type="ECO:0000256" key="3">
    <source>
        <dbReference type="ARBA" id="ARBA00022741"/>
    </source>
</evidence>
<dbReference type="AlphaFoldDB" id="A0A1N7D1H8"/>
<evidence type="ECO:0000313" key="7">
    <source>
        <dbReference type="Proteomes" id="UP000186218"/>
    </source>
</evidence>
<dbReference type="Gene3D" id="3.40.50.300">
    <property type="entry name" value="P-loop containing nucleotide triphosphate hydrolases"/>
    <property type="match status" value="2"/>
</dbReference>
<dbReference type="GO" id="GO:0016887">
    <property type="term" value="F:ATP hydrolysis activity"/>
    <property type="evidence" value="ECO:0007669"/>
    <property type="project" value="InterPro"/>
</dbReference>
<dbReference type="CDD" id="cd03257">
    <property type="entry name" value="ABC_NikE_OppD_transporters"/>
    <property type="match status" value="2"/>
</dbReference>
<evidence type="ECO:0000256" key="4">
    <source>
        <dbReference type="ARBA" id="ARBA00022840"/>
    </source>
</evidence>
<sequence>MTDHTAEPLLDISSLSVDYRTRRQWATAVDDVDISVHAGEFVSLVGESGSGKTSVVLASLGLLPGNARIRQGRIAYDTVDVTGWNERRMSLVRGNYVGFIPQDPNTSLNPVKRIGRQVVEAVRFNQPKRRPTPLRGEVGRDEALQALRTAGLADAERVFDQFPHELSGGMKQRALIAIALAGNPKVIVADEPTSALDVTVQRRILDHLVGLGSDLGIGVLLITHDLGVALERSDRILVMRHGRIVDSGTPDAVATQATDDYTRRLLAAAPARHSGRLQPTSGRADSRVETDDILVAQGISRTYRSRVRGAEHTVNALASVDLTLRRGTTHAIVGESGAGKSTLARIVAGLATPDAGSVRIDGNELTTLRGDDLRQVRRNLQFVFQNPFTSLDPRYSVARIISEPLVAFGLGGGKDGRRERVGELLDAVSLPPEVARRQPGELSGGQRQRVAIARALAVQPEVLVLDEAVSALDVSVQAQILQLLVDLQSERGLSYVFVTHDLGVVRMIADDVTVMKDGQVVETGSVGAVFDGSEHAYTRELIAAIPGTPVETSAHLRSA</sequence>